<evidence type="ECO:0000313" key="12">
    <source>
        <dbReference type="EMBL" id="MBJ7608311.1"/>
    </source>
</evidence>
<proteinExistence type="inferred from homology"/>
<organism evidence="12 13">
    <name type="scientific">Candidatus Amunia macphersoniae</name>
    <dbReference type="NCBI Taxonomy" id="3127014"/>
    <lineage>
        <taxon>Bacteria</taxon>
        <taxon>Bacillati</taxon>
        <taxon>Candidatus Dormiibacterota</taxon>
        <taxon>Candidatus Dormibacteria</taxon>
        <taxon>Candidatus Aeolococcales</taxon>
        <taxon>Candidatus Aeolococcaceae</taxon>
        <taxon>Candidatus Amunia</taxon>
    </lineage>
</organism>
<dbReference type="GO" id="GO:0016740">
    <property type="term" value="F:transferase activity"/>
    <property type="evidence" value="ECO:0007669"/>
    <property type="project" value="UniProtKB-KW"/>
</dbReference>
<evidence type="ECO:0000256" key="1">
    <source>
        <dbReference type="ARBA" id="ARBA00004964"/>
    </source>
</evidence>
<dbReference type="Proteomes" id="UP000614410">
    <property type="component" value="Unassembled WGS sequence"/>
</dbReference>
<evidence type="ECO:0000313" key="13">
    <source>
        <dbReference type="Proteomes" id="UP000614410"/>
    </source>
</evidence>
<evidence type="ECO:0000256" key="4">
    <source>
        <dbReference type="ARBA" id="ARBA00013882"/>
    </source>
</evidence>
<comment type="catalytic activity">
    <reaction evidence="10">
        <text>D-maltose + ATP = alpha-maltose 1-phosphate + ADP + H(+)</text>
        <dbReference type="Rhea" id="RHEA:31915"/>
        <dbReference type="ChEBI" id="CHEBI:15378"/>
        <dbReference type="ChEBI" id="CHEBI:17306"/>
        <dbReference type="ChEBI" id="CHEBI:30616"/>
        <dbReference type="ChEBI" id="CHEBI:63576"/>
        <dbReference type="ChEBI" id="CHEBI:456216"/>
        <dbReference type="EC" id="2.7.1.175"/>
    </reaction>
</comment>
<feature type="domain" description="Maltokinase N-terminal cap" evidence="11">
    <location>
        <begin position="21"/>
        <end position="104"/>
    </location>
</feature>
<evidence type="ECO:0000256" key="2">
    <source>
        <dbReference type="ARBA" id="ARBA00006219"/>
    </source>
</evidence>
<keyword evidence="8" id="KW-0067">ATP-binding</keyword>
<dbReference type="GO" id="GO:0005524">
    <property type="term" value="F:ATP binding"/>
    <property type="evidence" value="ECO:0007669"/>
    <property type="project" value="UniProtKB-KW"/>
</dbReference>
<evidence type="ECO:0000256" key="10">
    <source>
        <dbReference type="ARBA" id="ARBA00049067"/>
    </source>
</evidence>
<name>A0A934KGJ3_9BACT</name>
<dbReference type="EC" id="2.7.1.175" evidence="3"/>
<keyword evidence="6" id="KW-0808">Transferase</keyword>
<comment type="similarity">
    <text evidence="2">Belongs to the aminoglycoside phosphotransferase family.</text>
</comment>
<gene>
    <name evidence="12" type="ORF">JF887_02610</name>
</gene>
<dbReference type="InterPro" id="IPR040999">
    <property type="entry name" value="Mak_N_cap"/>
</dbReference>
<accession>A0A934KGJ3</accession>
<dbReference type="SUPFAM" id="SSF56112">
    <property type="entry name" value="Protein kinase-like (PK-like)"/>
    <property type="match status" value="1"/>
</dbReference>
<dbReference type="EMBL" id="JAEKNN010000010">
    <property type="protein sequence ID" value="MBJ7608311.1"/>
    <property type="molecule type" value="Genomic_DNA"/>
</dbReference>
<protein>
    <recommendedName>
        <fullName evidence="4">Maltokinase</fullName>
        <ecNumber evidence="3">2.7.1.175</ecNumber>
    </recommendedName>
    <alternativeName>
        <fullName evidence="9">Maltose-1-phosphate synthase</fullName>
    </alternativeName>
</protein>
<evidence type="ECO:0000256" key="7">
    <source>
        <dbReference type="ARBA" id="ARBA00022741"/>
    </source>
</evidence>
<evidence type="ECO:0000256" key="5">
    <source>
        <dbReference type="ARBA" id="ARBA00022600"/>
    </source>
</evidence>
<evidence type="ECO:0000256" key="9">
    <source>
        <dbReference type="ARBA" id="ARBA00031251"/>
    </source>
</evidence>
<dbReference type="GO" id="GO:0005977">
    <property type="term" value="P:glycogen metabolic process"/>
    <property type="evidence" value="ECO:0007669"/>
    <property type="project" value="UniProtKB-KW"/>
</dbReference>
<comment type="pathway">
    <text evidence="1">Glycan biosynthesis; glycogen biosynthesis.</text>
</comment>
<dbReference type="InterPro" id="IPR011009">
    <property type="entry name" value="Kinase-like_dom_sf"/>
</dbReference>
<sequence>MSPGVDLDSIGGVIESALPSWLPRQRWYGGGRPIRAAHVEELTAIDQGEPLVAVCVVSIEHDDGSSVRCNLPIAIAQSGGVRPSDPGAVLAEENDRLLFDALADARTAAPLWRILAAGEVVQMGSGQLSPGGGGLDPSRTDISPLVREQSNTSLVVGGDHLLKVMRRVVYEPSVELEMSRALADAGFEHIAPVQAWLHHRRVGEPHGALLALAQAYLHNGTEGWTLALTSLRDLYADAEEQYPGADAAQRAQAVEEAGGSFTAEAARLGDITAQMHLALAGATGDDLAARPITPALLGDWADEITAELDGLISSGGEAVSGLEDHREPLMARITAIRTLERAGLAIRIHGDYHLGQVMRTDSGWTVIDFEGEPRRSVEHRRRRHSPLRDVAGMLRSFDYAATVALNERISPGDPLWTHLAAHGRSWALANREAFWATYVERTVGSELLPDAGAAITLRRAFEIQKAVYEVAYEIAHRPGWVAVPLAFLLEATP</sequence>
<keyword evidence="5" id="KW-0321">Glycogen metabolism</keyword>
<dbReference type="Gene3D" id="3.90.1200.10">
    <property type="match status" value="1"/>
</dbReference>
<evidence type="ECO:0000259" key="11">
    <source>
        <dbReference type="Pfam" id="PF18085"/>
    </source>
</evidence>
<keyword evidence="5" id="KW-0119">Carbohydrate metabolism</keyword>
<evidence type="ECO:0000256" key="3">
    <source>
        <dbReference type="ARBA" id="ARBA00011962"/>
    </source>
</evidence>
<keyword evidence="7" id="KW-0547">Nucleotide-binding</keyword>
<evidence type="ECO:0000256" key="8">
    <source>
        <dbReference type="ARBA" id="ARBA00022840"/>
    </source>
</evidence>
<comment type="caution">
    <text evidence="12">The sequence shown here is derived from an EMBL/GenBank/DDBJ whole genome shotgun (WGS) entry which is preliminary data.</text>
</comment>
<dbReference type="Pfam" id="PF18085">
    <property type="entry name" value="Mak_N_cap"/>
    <property type="match status" value="1"/>
</dbReference>
<dbReference type="AlphaFoldDB" id="A0A934KGJ3"/>
<reference evidence="12 13" key="1">
    <citation type="submission" date="2020-10" db="EMBL/GenBank/DDBJ databases">
        <title>Ca. Dormibacterota MAGs.</title>
        <authorList>
            <person name="Montgomery K."/>
        </authorList>
    </citation>
    <scope>NUCLEOTIDE SEQUENCE [LARGE SCALE GENOMIC DNA]</scope>
    <source>
        <strain evidence="12">Mitchell_Peninsula_5</strain>
    </source>
</reference>
<evidence type="ECO:0000256" key="6">
    <source>
        <dbReference type="ARBA" id="ARBA00022679"/>
    </source>
</evidence>